<sequence length="701" mass="78733">MKKRMILGVILLSGVFACAADTVTFETLLQEMADPQAQATWPEHEYKSLQASSYNRASVTPDDPRGWFANRDNGFDLGKEMVGDRTEAIMMQHEGPGVITRIWTPFFYKSFKNRVGQTVRIYLDGEAEPTITANLIELVSGTGDIKAPFSQFTCRAGDLYLPIPFEKGCKITIEDKAFYYIVNYRAYTDSSLTVETYRPEFLEKYASILKTLGHKIQNPQPGVSSAPAEFETKIAPGAEKNLNLPSGANAITQLTFSLEAEDLVQALRSTVVEASFDGETTIWCPLGDFFANVNSIRPYKMRDREVLEDGTMICRWVMPYQTSAQIKLHNLGAQPVSAKVSVCVQPKAWSADSMYFHANWWTGEPLPPRPVQDMNFIEIQGRGVHVGDNLIVLNPHWRWWGEGDEKIYVDEDLDRRFPSQYGTGTEDYYGWAGGCLPTRADEFSSPFLANVRVGGEKHPDKKELGTHGYNICTRARALDATPFKEQFRFDMEAFNMISSPEAFLQYALVTFWYGSPGATHNRPPLPEAARAPVPQAKDVAAFAEKNMGRSVGVHRIANAIEFEGINEYQKPATITPAVHKIKEQYAPSRFNNDTFFFLKGAKRGDEMTFILNEQYKNRSIVLYPVTSWDFGILDIYVNDQLVVASWDGYSAKPAAGNPIDLGEQAPDETLFRIKFKVTGQNPASKNSFFGMDCLTLREVKN</sequence>
<name>A0A6C2UGP3_9BACT</name>
<feature type="chain" id="PRO_5025413870" description="DUF2961 domain-containing protein" evidence="1">
    <location>
        <begin position="20"/>
        <end position="701"/>
    </location>
</feature>
<dbReference type="Proteomes" id="UP000346198">
    <property type="component" value="Unassembled WGS sequence"/>
</dbReference>
<dbReference type="AlphaFoldDB" id="A0A6C2UGP3"/>
<gene>
    <name evidence="2" type="ORF">SCARR_01145</name>
</gene>
<dbReference type="Gene3D" id="2.60.120.1390">
    <property type="match status" value="2"/>
</dbReference>
<dbReference type="RefSeq" id="WP_136060517.1">
    <property type="nucleotide sequence ID" value="NZ_CAAHFH010000001.1"/>
</dbReference>
<evidence type="ECO:0008006" key="4">
    <source>
        <dbReference type="Google" id="ProtNLM"/>
    </source>
</evidence>
<dbReference type="PROSITE" id="PS51257">
    <property type="entry name" value="PROKAR_LIPOPROTEIN"/>
    <property type="match status" value="1"/>
</dbReference>
<dbReference type="Pfam" id="PF11175">
    <property type="entry name" value="DUF2961"/>
    <property type="match status" value="1"/>
</dbReference>
<protein>
    <recommendedName>
        <fullName evidence="4">DUF2961 domain-containing protein</fullName>
    </recommendedName>
</protein>
<keyword evidence="1" id="KW-0732">Signal</keyword>
<reference evidence="2 3" key="1">
    <citation type="submission" date="2019-04" db="EMBL/GenBank/DDBJ databases">
        <authorList>
            <person name="Van Vliet M D."/>
        </authorList>
    </citation>
    <scope>NUCLEOTIDE SEQUENCE [LARGE SCALE GENOMIC DNA]</scope>
    <source>
        <strain evidence="2 3">F21</strain>
    </source>
</reference>
<feature type="signal peptide" evidence="1">
    <location>
        <begin position="1"/>
        <end position="19"/>
    </location>
</feature>
<keyword evidence="3" id="KW-1185">Reference proteome</keyword>
<evidence type="ECO:0000256" key="1">
    <source>
        <dbReference type="SAM" id="SignalP"/>
    </source>
</evidence>
<accession>A0A6C2UGP3</accession>
<evidence type="ECO:0000313" key="2">
    <source>
        <dbReference type="EMBL" id="VGO19089.1"/>
    </source>
</evidence>
<dbReference type="InterPro" id="IPR021345">
    <property type="entry name" value="DUF2961"/>
</dbReference>
<evidence type="ECO:0000313" key="3">
    <source>
        <dbReference type="Proteomes" id="UP000346198"/>
    </source>
</evidence>
<dbReference type="EMBL" id="CAAHFH010000001">
    <property type="protein sequence ID" value="VGO19089.1"/>
    <property type="molecule type" value="Genomic_DNA"/>
</dbReference>
<proteinExistence type="predicted"/>
<organism evidence="2 3">
    <name type="scientific">Pontiella sulfatireligans</name>
    <dbReference type="NCBI Taxonomy" id="2750658"/>
    <lineage>
        <taxon>Bacteria</taxon>
        <taxon>Pseudomonadati</taxon>
        <taxon>Kiritimatiellota</taxon>
        <taxon>Kiritimatiellia</taxon>
        <taxon>Kiritimatiellales</taxon>
        <taxon>Pontiellaceae</taxon>
        <taxon>Pontiella</taxon>
    </lineage>
</organism>